<feature type="region of interest" description="Disordered" evidence="2">
    <location>
        <begin position="1356"/>
        <end position="1377"/>
    </location>
</feature>
<feature type="compositionally biased region" description="Basic and acidic residues" evidence="2">
    <location>
        <begin position="1152"/>
        <end position="1171"/>
    </location>
</feature>
<feature type="compositionally biased region" description="Basic and acidic residues" evidence="2">
    <location>
        <begin position="935"/>
        <end position="944"/>
    </location>
</feature>
<dbReference type="Pfam" id="PF12796">
    <property type="entry name" value="Ank_2"/>
    <property type="match status" value="2"/>
</dbReference>
<dbReference type="GeneID" id="102508306"/>
<feature type="region of interest" description="Disordered" evidence="2">
    <location>
        <begin position="666"/>
        <end position="722"/>
    </location>
</feature>
<dbReference type="SUPFAM" id="SSF48403">
    <property type="entry name" value="Ankyrin repeat"/>
    <property type="match status" value="2"/>
</dbReference>
<dbReference type="PROSITE" id="PS50297">
    <property type="entry name" value="ANK_REP_REGION"/>
    <property type="match status" value="4"/>
</dbReference>
<sequence length="1964" mass="220719">MEEGADWDSDETVIEGSVTESEQEEEELPWRRLLFDQDTSLRREFSLHPGISGTCRGTHSPEIQLIFKLGGNSQEQMSKNKMTPLLSEDAALQVCSILIKYLLIKILPCCISLAFINWEKLLFFFSSNLKMKWNKIKFCYRLEKVVQCFAVSCTQAELSLNHQSIRGTEAENPEVLPHPEKELSAGRDSPEISLLSGTTTEESSTFPVKEKSLIEPKKILAAPNTFSEPGKEVVLTVTSKETKDEESSLETFVSALEGLLTSPEITQEERLFGIVSNFEPRELMNPLSNSLGSLSMPLTCHEDLLENTKDDALPAELLAALNTLSEAKVEPICHRKEGGICLSTGNECLEVEPSMSQIDEDCTQVAEVNFETLCSTPPFEQDSRLAELQNKHLSVQQTLEDPNPLGLQTLVHQNIASYNPLNHKGNSNPVKNCSDQDTPCVLRRSSRLKVGRVAKPTNDIYKMPEKILPKILGCEDQANSNSSTEKFRMQNLALRIEGKGKTVHSSRLKSREQIRKNKKFTRKNEKMKMNKMSLSNINRRNIFGENLLYKAALHNDAGLVHHYIKMGGNVNQPSYAGWTALHEASVGGFYQVANELLKGGADVNIRGMYQITPLQDAVMNGHYKVAELLLLNGADPLFRNDNGKCALDEAKDLCMKRLLERYVSKHKRHLTSAQKNSTDPSDREDAHQHKKPKFSSKNHSGFACDENSNRQKPEHAKVNKEGKDSLFINKEAVYEYYQKDSQSRKFGKSKYKQSALNQKYSIGLKKDDLHNVRNPSTNVSKDKGRRNTRHKRIQVDHIIQESNPRKKIAVSSSRRTNKLVPHQQQILQTLDDLPEKSCKPSSSAPSGLKIGLSNNVGTCSVSKETHTQSLDLSDSQEIKFLGLESIDQAEAVSFSGLFLNKTTKLPPVTADQQPQTHQDQQHTSSCKSYENSNSDQKDESHNKWENSSPSFIKENFNDGDDDTGSRASGETVKSKKVVSFSGYKNQDNYKENITNREEKDFQQFLPSEDHFSQGNAFKADNLTIVPQQEAINFSNSGNIMVSEHVPDYEQCACRTSFDHLHGSPEHTSSACTRTHSIHEVSKLTSHVELFERPQDCSYRTSAPLMNQTDAHTVEKVNKKGDAERNYTDKGQKTSSSNSSLSTVVHSQVIETTKAEKRRQENKTIHNMDFHSTDNITKELTSISQLSQREEKEISHKSDEELTIIVNGDESTIRNCEEKKEKTDLEIHMPTNIQEHKKVKNLRKRQNFLKATCSQEMETAGINKRPARGESRLHLAARRGNLSLVKALVQSGADVNLKDNAGWTPLREAASEGCNDTIVELLKANAKVNCGNLDGILPLHDAVANNHLKATEILLQHGANPNQKDKKQKTALDEADDENTKELLKSYGAVETDNRAEANAVVTVKTPAVWSKRHKQCFCDDCKTVDIPSLSNQGKKVENLPMHQNISAILQDIEEKQENLLEFEIRTPEDAEQYIDKMLEVKEVMDNVLAKQKAERDDLAKKYRVSMESFKQGVLREQLVNLATRQKSLLTVTKNQKKIREKIHNYKNVTPLSGLSFKKLPSSSEISNEKSRQEFTSLETSVQPQSGSLSPVSLVYGSMQETQLSSEIWHDSQNTNTCLNSKGMRREGFSGNELNSKLISDYTLDRLSKSRHSDGTKKIKLPSQSVTFITQAEYSQKENDLTDMAAKEHASFRPSAVTGALNISETTSVLSHNEPYPSAVLCDQAFSSCDPKRDNRKTASQQPPRRASESLAHREIDVFGSNTGHQMKPYLKKSAVAVPHANDSQSSSSSESSRQHTIKKPLNYSTAPKKKCMQIKDLILLGRINPGNNILEFKTQETTHKASVLLSGKIKVENGQIYQNPVTWLKDVLGGDSYVTWNYAWSKVTYQGKELLKYVSEELPTPPDPNLVPQQRQPCPPGMSGESMQSIPHYLQINEILLVSEQEFLPCHIMDEHWKFYVECEELTF</sequence>
<dbReference type="Pfam" id="PF18755">
    <property type="entry name" value="RAMA"/>
    <property type="match status" value="1"/>
</dbReference>
<dbReference type="Proteomes" id="UP000694856">
    <property type="component" value="Chromosome 3"/>
</dbReference>
<dbReference type="InterPro" id="IPR042334">
    <property type="entry name" value="ANKRD31"/>
</dbReference>
<dbReference type="InterPro" id="IPR040843">
    <property type="entry name" value="RAMA"/>
</dbReference>
<feature type="compositionally biased region" description="Acidic residues" evidence="2">
    <location>
        <begin position="1"/>
        <end position="13"/>
    </location>
</feature>
<feature type="region of interest" description="Disordered" evidence="2">
    <location>
        <begin position="169"/>
        <end position="207"/>
    </location>
</feature>
<proteinExistence type="predicted"/>
<feature type="region of interest" description="Disordered" evidence="2">
    <location>
        <begin position="1"/>
        <end position="25"/>
    </location>
</feature>
<accession>A0A8B8S3G2</accession>
<feature type="region of interest" description="Disordered" evidence="2">
    <location>
        <begin position="1776"/>
        <end position="1802"/>
    </location>
</feature>
<feature type="repeat" description="ANK" evidence="1">
    <location>
        <begin position="1333"/>
        <end position="1365"/>
    </location>
</feature>
<feature type="compositionally biased region" description="Basic and acidic residues" evidence="2">
    <location>
        <begin position="707"/>
        <end position="722"/>
    </location>
</feature>
<keyword evidence="1" id="KW-0040">ANK repeat</keyword>
<protein>
    <submittedName>
        <fullName evidence="5">Ankyrin repeat domain-containing protein 31</fullName>
    </submittedName>
</protein>
<dbReference type="SMART" id="SM00248">
    <property type="entry name" value="ANK"/>
    <property type="match status" value="6"/>
</dbReference>
<evidence type="ECO:0000256" key="1">
    <source>
        <dbReference type="PROSITE-ProRule" id="PRU00023"/>
    </source>
</evidence>
<evidence type="ECO:0000313" key="4">
    <source>
        <dbReference type="Proteomes" id="UP000694856"/>
    </source>
</evidence>
<feature type="compositionally biased region" description="Basic and acidic residues" evidence="2">
    <location>
        <begin position="1362"/>
        <end position="1377"/>
    </location>
</feature>
<dbReference type="RefSeq" id="XP_032324280.1">
    <property type="nucleotide sequence ID" value="XM_032468389.1"/>
</dbReference>
<reference evidence="5" key="1">
    <citation type="submission" date="2025-08" db="UniProtKB">
        <authorList>
            <consortium name="RefSeq"/>
        </authorList>
    </citation>
    <scope>IDENTIFICATION</scope>
    <source>
        <tissue evidence="5">Ear skin</tissue>
    </source>
</reference>
<feature type="region of interest" description="Disordered" evidence="2">
    <location>
        <begin position="1729"/>
        <end position="1752"/>
    </location>
</feature>
<feature type="compositionally biased region" description="Polar residues" evidence="2">
    <location>
        <begin position="1573"/>
        <end position="1583"/>
    </location>
</feature>
<feature type="region of interest" description="Disordered" evidence="2">
    <location>
        <begin position="768"/>
        <end position="789"/>
    </location>
</feature>
<keyword evidence="4" id="KW-1185">Reference proteome</keyword>
<dbReference type="PANTHER" id="PTHR24176:SF14">
    <property type="entry name" value="ANKYRIN REPEAT DOMAIN-CONTAINING PROTEIN 31"/>
    <property type="match status" value="1"/>
</dbReference>
<dbReference type="CTD" id="256006"/>
<feature type="compositionally biased region" description="Low complexity" evidence="2">
    <location>
        <begin position="1133"/>
        <end position="1146"/>
    </location>
</feature>
<evidence type="ECO:0000259" key="3">
    <source>
        <dbReference type="Pfam" id="PF18755"/>
    </source>
</evidence>
<dbReference type="PANTHER" id="PTHR24176">
    <property type="entry name" value="ANKYRIN REPEAT DOMAIN-CONTAINING PROTEIN 31-RELATED"/>
    <property type="match status" value="1"/>
</dbReference>
<dbReference type="InterPro" id="IPR036770">
    <property type="entry name" value="Ankyrin_rpt-contain_sf"/>
</dbReference>
<evidence type="ECO:0000256" key="2">
    <source>
        <dbReference type="SAM" id="MobiDB-lite"/>
    </source>
</evidence>
<organism evidence="4 5">
    <name type="scientific">Camelus ferus</name>
    <name type="common">Wild bactrian camel</name>
    <name type="synonym">Camelus bactrianus ferus</name>
    <dbReference type="NCBI Taxonomy" id="419612"/>
    <lineage>
        <taxon>Eukaryota</taxon>
        <taxon>Metazoa</taxon>
        <taxon>Chordata</taxon>
        <taxon>Craniata</taxon>
        <taxon>Vertebrata</taxon>
        <taxon>Euteleostomi</taxon>
        <taxon>Mammalia</taxon>
        <taxon>Eutheria</taxon>
        <taxon>Laurasiatheria</taxon>
        <taxon>Artiodactyla</taxon>
        <taxon>Tylopoda</taxon>
        <taxon>Camelidae</taxon>
        <taxon>Camelus</taxon>
    </lineage>
</organism>
<feature type="compositionally biased region" description="Low complexity" evidence="2">
    <location>
        <begin position="193"/>
        <end position="205"/>
    </location>
</feature>
<feature type="compositionally biased region" description="Basic and acidic residues" evidence="2">
    <location>
        <begin position="177"/>
        <end position="190"/>
    </location>
</feature>
<feature type="domain" description="RAMA" evidence="3">
    <location>
        <begin position="1795"/>
        <end position="1895"/>
    </location>
</feature>
<feature type="compositionally biased region" description="Basic and acidic residues" evidence="2">
    <location>
        <begin position="1111"/>
        <end position="1131"/>
    </location>
</feature>
<dbReference type="Gene3D" id="1.25.40.20">
    <property type="entry name" value="Ankyrin repeat-containing domain"/>
    <property type="match status" value="2"/>
</dbReference>
<dbReference type="PROSITE" id="PS50088">
    <property type="entry name" value="ANK_REPEAT"/>
    <property type="match status" value="4"/>
</dbReference>
<evidence type="ECO:0000313" key="5">
    <source>
        <dbReference type="RefSeq" id="XP_032324280.1"/>
    </source>
</evidence>
<feature type="compositionally biased region" description="Low complexity" evidence="2">
    <location>
        <begin position="911"/>
        <end position="925"/>
    </location>
</feature>
<feature type="repeat" description="ANK" evidence="1">
    <location>
        <begin position="609"/>
        <end position="641"/>
    </location>
</feature>
<gene>
    <name evidence="5" type="primary">ANKRD31</name>
</gene>
<feature type="repeat" description="ANK" evidence="1">
    <location>
        <begin position="1267"/>
        <end position="1299"/>
    </location>
</feature>
<dbReference type="KEGG" id="cfr:102508306"/>
<feature type="region of interest" description="Disordered" evidence="2">
    <location>
        <begin position="1560"/>
        <end position="1583"/>
    </location>
</feature>
<feature type="region of interest" description="Disordered" evidence="2">
    <location>
        <begin position="1107"/>
        <end position="1172"/>
    </location>
</feature>
<feature type="repeat" description="ANK" evidence="1">
    <location>
        <begin position="576"/>
        <end position="608"/>
    </location>
</feature>
<dbReference type="InterPro" id="IPR002110">
    <property type="entry name" value="Ankyrin_rpt"/>
</dbReference>
<name>A0A8B8S3G2_CAMFR</name>
<feature type="region of interest" description="Disordered" evidence="2">
    <location>
        <begin position="907"/>
        <end position="971"/>
    </location>
</feature>